<keyword evidence="3" id="KW-1185">Reference proteome</keyword>
<dbReference type="SUPFAM" id="SSF53335">
    <property type="entry name" value="S-adenosyl-L-methionine-dependent methyltransferases"/>
    <property type="match status" value="1"/>
</dbReference>
<gene>
    <name evidence="2" type="ORF">GBAR_LOCUS5395</name>
</gene>
<name>A0AA35W553_GEOBA</name>
<sequence>MTTEDYSFSKFSQNTFYEGLNAQLVDMADLSRDKRIVDLACGTGGVTDLIVGRLNDARESVVIAVDHSASALKQAMENLKDRRDAAIQFVHSQVEGLSGSLKESVDTVVFCNAIHYIPDKDALLDDIAKSLNPGGKFAFNTSFYEGSHPPESEVFYRKWMFKSIRTLRRDYGLRPSRTEKVESRKQLTVEQYHELLEKHGMTIVRQNIETVQVPIEGWLDISGFQDFIEGTLPGVPLKEASEALQSGVRQTFDEMEITHVPRSWLGVIAVRS</sequence>
<comment type="caution">
    <text evidence="2">The sequence shown here is derived from an EMBL/GenBank/DDBJ whole genome shotgun (WGS) entry which is preliminary data.</text>
</comment>
<evidence type="ECO:0000313" key="2">
    <source>
        <dbReference type="EMBL" id="CAI8007809.1"/>
    </source>
</evidence>
<reference evidence="2" key="1">
    <citation type="submission" date="2023-03" db="EMBL/GenBank/DDBJ databases">
        <authorList>
            <person name="Steffen K."/>
            <person name="Cardenas P."/>
        </authorList>
    </citation>
    <scope>NUCLEOTIDE SEQUENCE</scope>
</reference>
<evidence type="ECO:0000259" key="1">
    <source>
        <dbReference type="Pfam" id="PF08242"/>
    </source>
</evidence>
<proteinExistence type="predicted"/>
<dbReference type="CDD" id="cd02440">
    <property type="entry name" value="AdoMet_MTases"/>
    <property type="match status" value="1"/>
</dbReference>
<evidence type="ECO:0000313" key="3">
    <source>
        <dbReference type="Proteomes" id="UP001174909"/>
    </source>
</evidence>
<dbReference type="InterPro" id="IPR013217">
    <property type="entry name" value="Methyltransf_12"/>
</dbReference>
<dbReference type="Proteomes" id="UP001174909">
    <property type="component" value="Unassembled WGS sequence"/>
</dbReference>
<feature type="domain" description="Methyltransferase type 12" evidence="1">
    <location>
        <begin position="37"/>
        <end position="137"/>
    </location>
</feature>
<dbReference type="PANTHER" id="PTHR43861:SF1">
    <property type="entry name" value="TRANS-ACONITATE 2-METHYLTRANSFERASE"/>
    <property type="match status" value="1"/>
</dbReference>
<dbReference type="InterPro" id="IPR029063">
    <property type="entry name" value="SAM-dependent_MTases_sf"/>
</dbReference>
<dbReference type="AlphaFoldDB" id="A0AA35W553"/>
<organism evidence="2 3">
    <name type="scientific">Geodia barretti</name>
    <name type="common">Barrett's horny sponge</name>
    <dbReference type="NCBI Taxonomy" id="519541"/>
    <lineage>
        <taxon>Eukaryota</taxon>
        <taxon>Metazoa</taxon>
        <taxon>Porifera</taxon>
        <taxon>Demospongiae</taxon>
        <taxon>Heteroscleromorpha</taxon>
        <taxon>Tetractinellida</taxon>
        <taxon>Astrophorina</taxon>
        <taxon>Geodiidae</taxon>
        <taxon>Geodia</taxon>
    </lineage>
</organism>
<dbReference type="Pfam" id="PF08242">
    <property type="entry name" value="Methyltransf_12"/>
    <property type="match status" value="1"/>
</dbReference>
<dbReference type="PANTHER" id="PTHR43861">
    <property type="entry name" value="TRANS-ACONITATE 2-METHYLTRANSFERASE-RELATED"/>
    <property type="match status" value="1"/>
</dbReference>
<protein>
    <submittedName>
        <fullName evidence="2">Trans-aconitate 2-methyltransferase</fullName>
    </submittedName>
</protein>
<dbReference type="Gene3D" id="3.40.50.150">
    <property type="entry name" value="Vaccinia Virus protein VP39"/>
    <property type="match status" value="1"/>
</dbReference>
<accession>A0AA35W553</accession>
<dbReference type="EMBL" id="CASHTH010000800">
    <property type="protein sequence ID" value="CAI8007809.1"/>
    <property type="molecule type" value="Genomic_DNA"/>
</dbReference>